<feature type="compositionally biased region" description="Basic and acidic residues" evidence="1">
    <location>
        <begin position="111"/>
        <end position="120"/>
    </location>
</feature>
<organism evidence="3 4">
    <name type="scientific">Vulcanisaeta souniana JCM 11219</name>
    <dbReference type="NCBI Taxonomy" id="1293586"/>
    <lineage>
        <taxon>Archaea</taxon>
        <taxon>Thermoproteota</taxon>
        <taxon>Thermoprotei</taxon>
        <taxon>Thermoproteales</taxon>
        <taxon>Thermoproteaceae</taxon>
        <taxon>Vulcanisaeta</taxon>
    </lineage>
</organism>
<evidence type="ECO:0000313" key="3">
    <source>
        <dbReference type="EMBL" id="GGI86393.1"/>
    </source>
</evidence>
<proteinExistence type="predicted"/>
<keyword evidence="5" id="KW-1185">Reference proteome</keyword>
<protein>
    <submittedName>
        <fullName evidence="3">Uncharacterized protein</fullName>
    </submittedName>
</protein>
<gene>
    <name evidence="3" type="ORF">GCM10007112_24230</name>
    <name evidence="2" type="ORF">Vsou_13650</name>
</gene>
<dbReference type="EMBL" id="BMNM01000014">
    <property type="protein sequence ID" value="GGI86393.1"/>
    <property type="molecule type" value="Genomic_DNA"/>
</dbReference>
<evidence type="ECO:0000256" key="1">
    <source>
        <dbReference type="SAM" id="MobiDB-lite"/>
    </source>
</evidence>
<reference evidence="2" key="4">
    <citation type="journal article" date="2023" name="Microbiol. Resour. Announc.">
        <title>Complete Genome Sequence of Vulcanisaeta souniana Strain IC-059, a Hyperthermophilic Archaeon Isolated from Hot Spring Water in Japan.</title>
        <authorList>
            <person name="Kato S."/>
            <person name="Itoh T."/>
            <person name="Wu L."/>
            <person name="Ma J."/>
            <person name="Ohkuma M."/>
        </authorList>
    </citation>
    <scope>NUCLEOTIDE SEQUENCE</scope>
    <source>
        <strain evidence="2">JCM 11219</strain>
    </source>
</reference>
<evidence type="ECO:0000313" key="2">
    <source>
        <dbReference type="EMBL" id="BDR92272.1"/>
    </source>
</evidence>
<dbReference type="AlphaFoldDB" id="A0A830E4T9"/>
<evidence type="ECO:0000313" key="4">
    <source>
        <dbReference type="Proteomes" id="UP000657075"/>
    </source>
</evidence>
<reference evidence="3" key="2">
    <citation type="submission" date="2020-09" db="EMBL/GenBank/DDBJ databases">
        <authorList>
            <person name="Sun Q."/>
            <person name="Ohkuma M."/>
        </authorList>
    </citation>
    <scope>NUCLEOTIDE SEQUENCE</scope>
    <source>
        <strain evidence="3">JCM 11219</strain>
    </source>
</reference>
<reference evidence="5" key="3">
    <citation type="submission" date="2022-09" db="EMBL/GenBank/DDBJ databases">
        <title>Complete genome sequence of Vulcanisaeta souniana.</title>
        <authorList>
            <person name="Kato S."/>
            <person name="Itoh T."/>
            <person name="Ohkuma M."/>
        </authorList>
    </citation>
    <scope>NUCLEOTIDE SEQUENCE [LARGE SCALE GENOMIC DNA]</scope>
    <source>
        <strain evidence="5">JCM 11219</strain>
    </source>
</reference>
<name>A0A830E4T9_9CREN</name>
<feature type="region of interest" description="Disordered" evidence="1">
    <location>
        <begin position="98"/>
        <end position="120"/>
    </location>
</feature>
<dbReference type="Proteomes" id="UP001060771">
    <property type="component" value="Chromosome"/>
</dbReference>
<accession>A0A830E4T9</accession>
<dbReference type="Proteomes" id="UP000657075">
    <property type="component" value="Unassembled WGS sequence"/>
</dbReference>
<sequence length="120" mass="13782">MGVLDWYELVIEFLREEVVDNPHYRVNIKRDGIFKFSTRDFHKWLVSRGLAMPGKVSASLRLAMYLPGALERLGLRLVARSHGAVTHYYIARWTQPQRAPQGMPHQASRGLGDRARVPRA</sequence>
<evidence type="ECO:0000313" key="5">
    <source>
        <dbReference type="Proteomes" id="UP001060771"/>
    </source>
</evidence>
<reference evidence="3" key="1">
    <citation type="journal article" date="2014" name="Int. J. Syst. Evol. Microbiol.">
        <title>Complete genome sequence of Corynebacterium casei LMG S-19264T (=DSM 44701T), isolated from a smear-ripened cheese.</title>
        <authorList>
            <consortium name="US DOE Joint Genome Institute (JGI-PGF)"/>
            <person name="Walter F."/>
            <person name="Albersmeier A."/>
            <person name="Kalinowski J."/>
            <person name="Ruckert C."/>
        </authorList>
    </citation>
    <scope>NUCLEOTIDE SEQUENCE</scope>
    <source>
        <strain evidence="3">JCM 11219</strain>
    </source>
</reference>
<dbReference type="EMBL" id="AP026830">
    <property type="protein sequence ID" value="BDR92272.1"/>
    <property type="molecule type" value="Genomic_DNA"/>
</dbReference>